<dbReference type="EMBL" id="JAYMYQ010000004">
    <property type="protein sequence ID" value="KAK7339222.1"/>
    <property type="molecule type" value="Genomic_DNA"/>
</dbReference>
<gene>
    <name evidence="1" type="ORF">VNO77_19877</name>
</gene>
<accession>A0AAN9LNF0</accession>
<evidence type="ECO:0000313" key="2">
    <source>
        <dbReference type="Proteomes" id="UP001367508"/>
    </source>
</evidence>
<reference evidence="1 2" key="1">
    <citation type="submission" date="2024-01" db="EMBL/GenBank/DDBJ databases">
        <title>The genomes of 5 underutilized Papilionoideae crops provide insights into root nodulation and disease resistanc.</title>
        <authorList>
            <person name="Jiang F."/>
        </authorList>
    </citation>
    <scope>NUCLEOTIDE SEQUENCE [LARGE SCALE GENOMIC DNA]</scope>
    <source>
        <strain evidence="1">LVBAO_FW01</strain>
        <tissue evidence="1">Leaves</tissue>
    </source>
</reference>
<organism evidence="1 2">
    <name type="scientific">Canavalia gladiata</name>
    <name type="common">Sword bean</name>
    <name type="synonym">Dolichos gladiatus</name>
    <dbReference type="NCBI Taxonomy" id="3824"/>
    <lineage>
        <taxon>Eukaryota</taxon>
        <taxon>Viridiplantae</taxon>
        <taxon>Streptophyta</taxon>
        <taxon>Embryophyta</taxon>
        <taxon>Tracheophyta</taxon>
        <taxon>Spermatophyta</taxon>
        <taxon>Magnoliopsida</taxon>
        <taxon>eudicotyledons</taxon>
        <taxon>Gunneridae</taxon>
        <taxon>Pentapetalae</taxon>
        <taxon>rosids</taxon>
        <taxon>fabids</taxon>
        <taxon>Fabales</taxon>
        <taxon>Fabaceae</taxon>
        <taxon>Papilionoideae</taxon>
        <taxon>50 kb inversion clade</taxon>
        <taxon>NPAAA clade</taxon>
        <taxon>indigoferoid/millettioid clade</taxon>
        <taxon>Phaseoleae</taxon>
        <taxon>Canavalia</taxon>
    </lineage>
</organism>
<comment type="caution">
    <text evidence="1">The sequence shown here is derived from an EMBL/GenBank/DDBJ whole genome shotgun (WGS) entry which is preliminary data.</text>
</comment>
<keyword evidence="2" id="KW-1185">Reference proteome</keyword>
<protein>
    <submittedName>
        <fullName evidence="1">Uncharacterized protein</fullName>
    </submittedName>
</protein>
<name>A0AAN9LNF0_CANGL</name>
<dbReference type="Proteomes" id="UP001367508">
    <property type="component" value="Unassembled WGS sequence"/>
</dbReference>
<evidence type="ECO:0000313" key="1">
    <source>
        <dbReference type="EMBL" id="KAK7339222.1"/>
    </source>
</evidence>
<dbReference type="AlphaFoldDB" id="A0AAN9LNF0"/>
<sequence length="193" mass="21011">MAPMKVTEGRARDADIRWIMGKPSSSHGDLGTLGCPGKLPSPALSQGLFTVGLVQGVDVCMESWRRCMVSGFDVGVILGKESGPTLLKNYEYMEETNPLVHSYTQARSGCPSLAPGDYPMMQGGRLPYLHYLANQRLRCSVTELNSIEAEGAGAEIRIPLDFTHVCDLLQRRPLTLILVGLLDECRECLGLTG</sequence>
<proteinExistence type="predicted"/>